<dbReference type="Proteomes" id="UP000076727">
    <property type="component" value="Unassembled WGS sequence"/>
</dbReference>
<evidence type="ECO:0000313" key="2">
    <source>
        <dbReference type="EMBL" id="KZT67867.1"/>
    </source>
</evidence>
<evidence type="ECO:0000313" key="3">
    <source>
        <dbReference type="Proteomes" id="UP000076727"/>
    </source>
</evidence>
<dbReference type="UniPathway" id="UPA00280"/>
<organism evidence="2 3">
    <name type="scientific">Daedalea quercina L-15889</name>
    <dbReference type="NCBI Taxonomy" id="1314783"/>
    <lineage>
        <taxon>Eukaryota</taxon>
        <taxon>Fungi</taxon>
        <taxon>Dikarya</taxon>
        <taxon>Basidiomycota</taxon>
        <taxon>Agaricomycotina</taxon>
        <taxon>Agaricomycetes</taxon>
        <taxon>Polyporales</taxon>
        <taxon>Fomitopsis</taxon>
    </lineage>
</organism>
<evidence type="ECO:0000259" key="1">
    <source>
        <dbReference type="Pfam" id="PF17753"/>
    </source>
</evidence>
<dbReference type="Pfam" id="PF17753">
    <property type="entry name" value="Ig_mannosidase"/>
    <property type="match status" value="1"/>
</dbReference>
<dbReference type="STRING" id="1314783.A0A165P7L9"/>
<feature type="domain" description="Beta-mannosidase Ig-fold" evidence="1">
    <location>
        <begin position="98"/>
        <end position="186"/>
    </location>
</feature>
<dbReference type="Gene3D" id="2.60.40.10">
    <property type="entry name" value="Immunoglobulins"/>
    <property type="match status" value="1"/>
</dbReference>
<dbReference type="InterPro" id="IPR013783">
    <property type="entry name" value="Ig-like_fold"/>
</dbReference>
<keyword evidence="3" id="KW-1185">Reference proteome</keyword>
<dbReference type="EMBL" id="KV429072">
    <property type="protein sequence ID" value="KZT67867.1"/>
    <property type="molecule type" value="Genomic_DNA"/>
</dbReference>
<protein>
    <recommendedName>
        <fullName evidence="1">Beta-mannosidase Ig-fold domain-containing protein</fullName>
    </recommendedName>
</protein>
<dbReference type="AlphaFoldDB" id="A0A165P7L9"/>
<name>A0A165P7L9_9APHY</name>
<accession>A0A165P7L9</accession>
<proteinExistence type="predicted"/>
<reference evidence="2 3" key="1">
    <citation type="journal article" date="2016" name="Mol. Biol. Evol.">
        <title>Comparative Genomics of Early-Diverging Mushroom-Forming Fungi Provides Insights into the Origins of Lignocellulose Decay Capabilities.</title>
        <authorList>
            <person name="Nagy L.G."/>
            <person name="Riley R."/>
            <person name="Tritt A."/>
            <person name="Adam C."/>
            <person name="Daum C."/>
            <person name="Floudas D."/>
            <person name="Sun H."/>
            <person name="Yadav J.S."/>
            <person name="Pangilinan J."/>
            <person name="Larsson K.H."/>
            <person name="Matsuura K."/>
            <person name="Barry K."/>
            <person name="Labutti K."/>
            <person name="Kuo R."/>
            <person name="Ohm R.A."/>
            <person name="Bhattacharya S.S."/>
            <person name="Shirouzu T."/>
            <person name="Yoshinaga Y."/>
            <person name="Martin F.M."/>
            <person name="Grigoriev I.V."/>
            <person name="Hibbett D.S."/>
        </authorList>
    </citation>
    <scope>NUCLEOTIDE SEQUENCE [LARGE SCALE GENOMIC DNA]</scope>
    <source>
        <strain evidence="2 3">L-15889</strain>
    </source>
</reference>
<dbReference type="OrthoDB" id="3203925at2759"/>
<dbReference type="InterPro" id="IPR041625">
    <property type="entry name" value="Beta-mannosidase_Ig"/>
</dbReference>
<sequence length="189" mass="20867">MASIYTPVIVYPFWTPDLEWLEITVTNDRPYTGNELFPMVHAFQVSPLNNTVLMSEWGLVAILPEGATSTNAWMLLNVTVTLADGRTYTPTSLAYAELVDPQIIMTPGTGYTFTLSAKGGVAPYTWVDHPAGTVGYFVDVITDTPLNGFYLVPGIDRTLRFVLHAALSTVTEQDPAHFVVRSVWNNTHV</sequence>
<gene>
    <name evidence="2" type="ORF">DAEQUDRAFT_812543</name>
</gene>